<proteinExistence type="predicted"/>
<feature type="non-terminal residue" evidence="1">
    <location>
        <position position="82"/>
    </location>
</feature>
<organism evidence="1">
    <name type="scientific">Pararge aegeria</name>
    <name type="common">speckled wood butterfly</name>
    <dbReference type="NCBI Taxonomy" id="116150"/>
    <lineage>
        <taxon>Eukaryota</taxon>
        <taxon>Metazoa</taxon>
        <taxon>Ecdysozoa</taxon>
        <taxon>Arthropoda</taxon>
        <taxon>Hexapoda</taxon>
        <taxon>Insecta</taxon>
        <taxon>Pterygota</taxon>
        <taxon>Neoptera</taxon>
        <taxon>Endopterygota</taxon>
        <taxon>Lepidoptera</taxon>
        <taxon>Glossata</taxon>
        <taxon>Ditrysia</taxon>
        <taxon>Papilionoidea</taxon>
        <taxon>Nymphalidae</taxon>
        <taxon>Satyrinae</taxon>
        <taxon>Satyrini</taxon>
        <taxon>Parargina</taxon>
        <taxon>Pararge</taxon>
    </lineage>
</organism>
<reference evidence="1" key="2">
    <citation type="submission" date="2013-05" db="EMBL/GenBank/DDBJ databases">
        <authorList>
            <person name="Carter J.-M."/>
            <person name="Baker S.C."/>
            <person name="Pink R."/>
            <person name="Carter D.R.F."/>
            <person name="Collins A."/>
            <person name="Tomlin J."/>
            <person name="Gibbs M."/>
            <person name="Breuker C.J."/>
        </authorList>
    </citation>
    <scope>NUCLEOTIDE SEQUENCE</scope>
    <source>
        <tissue evidence="1">Ovary</tissue>
    </source>
</reference>
<dbReference type="AlphaFoldDB" id="S4NTK4"/>
<name>S4NTK4_9NEOP</name>
<evidence type="ECO:0000313" key="1">
    <source>
        <dbReference type="EMBL" id="JAA78898.1"/>
    </source>
</evidence>
<accession>S4NTK4</accession>
<dbReference type="EMBL" id="GAIX01013662">
    <property type="protein sequence ID" value="JAA78898.1"/>
    <property type="molecule type" value="Transcribed_RNA"/>
</dbReference>
<protein>
    <submittedName>
        <fullName evidence="1">Uncharacterized protein</fullName>
    </submittedName>
</protein>
<sequence length="82" mass="9261">MAAAQSTLTYHAHIQDFKLAAPGRQLQVFQIGQHEGFGIDNIATIFLYLLPIGCAHQLDLFINRLFILRDGQFHFCATRCGR</sequence>
<reference evidence="1" key="1">
    <citation type="journal article" date="2013" name="BMC Genomics">
        <title>Unscrambling butterfly oogenesis.</title>
        <authorList>
            <person name="Carter J.M."/>
            <person name="Baker S.C."/>
            <person name="Pink R."/>
            <person name="Carter D.R."/>
            <person name="Collins A."/>
            <person name="Tomlin J."/>
            <person name="Gibbs M."/>
            <person name="Breuker C.J."/>
        </authorList>
    </citation>
    <scope>NUCLEOTIDE SEQUENCE</scope>
    <source>
        <tissue evidence="1">Ovary</tissue>
    </source>
</reference>